<evidence type="ECO:0000259" key="4">
    <source>
        <dbReference type="PROSITE" id="PS52019"/>
    </source>
</evidence>
<reference evidence="5 6" key="1">
    <citation type="submission" date="2019-06" db="EMBL/GenBank/DDBJ databases">
        <title>Amycolatopsis alkalitolerans sp. nov., isolated from Gastrodia elata Blume.</title>
        <authorList>
            <person name="Narsing Rao M.P."/>
            <person name="Li W.J."/>
        </authorList>
    </citation>
    <scope>NUCLEOTIDE SEQUENCE [LARGE SCALE GENOMIC DNA]</scope>
    <source>
        <strain evidence="5 6">SYSUP0005</strain>
    </source>
</reference>
<keyword evidence="6" id="KW-1185">Reference proteome</keyword>
<dbReference type="Pfam" id="PF14765">
    <property type="entry name" value="PS-DH"/>
    <property type="match status" value="1"/>
</dbReference>
<accession>A0A5C4LYI0</accession>
<dbReference type="Proteomes" id="UP000305546">
    <property type="component" value="Unassembled WGS sequence"/>
</dbReference>
<dbReference type="SUPFAM" id="SSF47336">
    <property type="entry name" value="ACP-like"/>
    <property type="match status" value="1"/>
</dbReference>
<feature type="region of interest" description="C-terminal hotdog fold" evidence="2">
    <location>
        <begin position="761"/>
        <end position="907"/>
    </location>
</feature>
<protein>
    <submittedName>
        <fullName evidence="5">SDR family NAD(P)-dependent oxidoreductase</fullName>
    </submittedName>
</protein>
<dbReference type="Gene3D" id="3.10.129.110">
    <property type="entry name" value="Polyketide synthase dehydratase"/>
    <property type="match status" value="1"/>
</dbReference>
<evidence type="ECO:0000256" key="2">
    <source>
        <dbReference type="PROSITE-ProRule" id="PRU01363"/>
    </source>
</evidence>
<dbReference type="CDD" id="cd08953">
    <property type="entry name" value="KR_2_SDR_x"/>
    <property type="match status" value="1"/>
</dbReference>
<dbReference type="InterPro" id="IPR036291">
    <property type="entry name" value="NAD(P)-bd_dom_sf"/>
</dbReference>
<dbReference type="Pfam" id="PF08659">
    <property type="entry name" value="KR"/>
    <property type="match status" value="1"/>
</dbReference>
<proteinExistence type="predicted"/>
<organism evidence="5 6">
    <name type="scientific">Amycolatopsis alkalitolerans</name>
    <dbReference type="NCBI Taxonomy" id="2547244"/>
    <lineage>
        <taxon>Bacteria</taxon>
        <taxon>Bacillati</taxon>
        <taxon>Actinomycetota</taxon>
        <taxon>Actinomycetes</taxon>
        <taxon>Pseudonocardiales</taxon>
        <taxon>Pseudonocardiaceae</taxon>
        <taxon>Amycolatopsis</taxon>
    </lineage>
</organism>
<dbReference type="Pfam" id="PF00550">
    <property type="entry name" value="PP-binding"/>
    <property type="match status" value="1"/>
</dbReference>
<dbReference type="PROSITE" id="PS50075">
    <property type="entry name" value="CARRIER"/>
    <property type="match status" value="1"/>
</dbReference>
<dbReference type="InterPro" id="IPR057326">
    <property type="entry name" value="KR_dom"/>
</dbReference>
<feature type="domain" description="PKS/mFAS DH" evidence="4">
    <location>
        <begin position="622"/>
        <end position="907"/>
    </location>
</feature>
<evidence type="ECO:0000313" key="6">
    <source>
        <dbReference type="Proteomes" id="UP000305546"/>
    </source>
</evidence>
<dbReference type="PROSITE" id="PS52019">
    <property type="entry name" value="PKS_MFAS_DH"/>
    <property type="match status" value="1"/>
</dbReference>
<dbReference type="InterPro" id="IPR050091">
    <property type="entry name" value="PKS_NRPS_Biosynth_Enz"/>
</dbReference>
<dbReference type="InterPro" id="IPR036736">
    <property type="entry name" value="ACP-like_sf"/>
</dbReference>
<dbReference type="RefSeq" id="WP_139098116.1">
    <property type="nucleotide sequence ID" value="NZ_VDFW01000016.1"/>
</dbReference>
<feature type="active site" description="Proton donor; for dehydratase activity" evidence="2">
    <location>
        <position position="822"/>
    </location>
</feature>
<evidence type="ECO:0000313" key="5">
    <source>
        <dbReference type="EMBL" id="TNC24163.1"/>
    </source>
</evidence>
<dbReference type="EMBL" id="VDFW01000016">
    <property type="protein sequence ID" value="TNC24163.1"/>
    <property type="molecule type" value="Genomic_DNA"/>
</dbReference>
<sequence length="918" mass="97279">MHHIGVGEVGERAGETLKVVGGHTGCGPLRTLNDIVGFIGGGSGPVGPDVRSVLVEVVSEKTGYPPEMVDLSMDLEADLGVDSIKRVQILGALRDRVDGVPAVGPEQAAELRTLNDIVGFIGGTTETPAPAPEQPVLQQIELVRLPAIDRLEQPYRDGKTALVIDHGEPSATVLAATLEQRGWVVHRVSAGQKDAPLSTWDGDEISASLAEAPAGLDLCLTVLPAGDHWQTGARRLADTILTAKLVHDRLTADGRAAFVTVTRIDGALGHRGDRPAAASLVGGIGGLAKTLAQEAPRLFCRALDLAPELTDEDLAEAVLAELDDAATDAREVAIDADRTRWTVRPRAIENAETTDSTITGDDVLVVTGGARGVTARCVRELAGRGACEFILLGRTELTEEPDWATGVADDEIKAAAITGLPGQKPKDIDRIVRDLRAQREIRATISATGAQYLTVDVTDAEATRKALEPIRERVTGLVHGAGALADALLPAKTPADIRTVLATKVDGLLNVATALDGTRLRHVILFGSVAGVLGNPGQADYAVANEAVNRIGISWKRERPASQVTTINWGAWDGGMVTPELRDVFLARGVALLGMDTGARLFADQLTRARADDVSVLAGPPVPLAPPAVPSGTAAFTAHRDLGATATDPVVLDHRVGRFPVFPAAAGLGWAINVLERANAGLRVIECSGFEVLKGIVYDGTHECDYWLDVDSGTLAGGRLTVKAWIRSAEAGRTPSHFAGTFVLAPEPPPAPRGNGYVLGDGEEDGLEVYRSATLFHGPLLQGIRRVLRREERLFVAECRLPDTPIAQGQFASALHSPVLSDVVIQVGSLLGVWFMESGCLPLSIGRIEYFAPLPGDRPFVAEAGELRTNSDRTQVTVTVTASDPDGRVLQRYQDLSVIATPEMTAKFAEAVRLREDR</sequence>
<gene>
    <name evidence="5" type="ORF">FG385_19095</name>
</gene>
<feature type="active site" description="Proton acceptor; for dehydratase activity" evidence="2">
    <location>
        <position position="654"/>
    </location>
</feature>
<dbReference type="InterPro" id="IPR049900">
    <property type="entry name" value="PKS_mFAS_DH"/>
</dbReference>
<dbReference type="OrthoDB" id="9778690at2"/>
<dbReference type="GO" id="GO:0006633">
    <property type="term" value="P:fatty acid biosynthetic process"/>
    <property type="evidence" value="ECO:0007669"/>
    <property type="project" value="TreeGrafter"/>
</dbReference>
<feature type="region of interest" description="N-terminal hotdog fold" evidence="2">
    <location>
        <begin position="622"/>
        <end position="749"/>
    </location>
</feature>
<dbReference type="Gene3D" id="3.40.50.720">
    <property type="entry name" value="NAD(P)-binding Rossmann-like Domain"/>
    <property type="match status" value="1"/>
</dbReference>
<dbReference type="Gene3D" id="1.10.1200.10">
    <property type="entry name" value="ACP-like"/>
    <property type="match status" value="1"/>
</dbReference>
<dbReference type="InterPro" id="IPR013968">
    <property type="entry name" value="PKS_KR"/>
</dbReference>
<dbReference type="SUPFAM" id="SSF51735">
    <property type="entry name" value="NAD(P)-binding Rossmann-fold domains"/>
    <property type="match status" value="2"/>
</dbReference>
<keyword evidence="1" id="KW-0808">Transferase</keyword>
<dbReference type="SMART" id="SM00822">
    <property type="entry name" value="PKS_KR"/>
    <property type="match status" value="1"/>
</dbReference>
<dbReference type="GO" id="GO:0004312">
    <property type="term" value="F:fatty acid synthase activity"/>
    <property type="evidence" value="ECO:0007669"/>
    <property type="project" value="TreeGrafter"/>
</dbReference>
<feature type="domain" description="Carrier" evidence="3">
    <location>
        <begin position="48"/>
        <end position="125"/>
    </location>
</feature>
<dbReference type="PANTHER" id="PTHR43775">
    <property type="entry name" value="FATTY ACID SYNTHASE"/>
    <property type="match status" value="1"/>
</dbReference>
<name>A0A5C4LYI0_9PSEU</name>
<evidence type="ECO:0000256" key="1">
    <source>
        <dbReference type="ARBA" id="ARBA00022679"/>
    </source>
</evidence>
<dbReference type="AlphaFoldDB" id="A0A5C4LYI0"/>
<dbReference type="PANTHER" id="PTHR43775:SF51">
    <property type="entry name" value="INACTIVE PHENOLPHTHIOCEROL SYNTHESIS POLYKETIDE SYNTHASE TYPE I PKS1-RELATED"/>
    <property type="match status" value="1"/>
</dbReference>
<comment type="caution">
    <text evidence="5">The sequence shown here is derived from an EMBL/GenBank/DDBJ whole genome shotgun (WGS) entry which is preliminary data.</text>
</comment>
<evidence type="ECO:0000259" key="3">
    <source>
        <dbReference type="PROSITE" id="PS50075"/>
    </source>
</evidence>
<dbReference type="InterPro" id="IPR049551">
    <property type="entry name" value="PKS_DH_C"/>
</dbReference>
<dbReference type="InterPro" id="IPR042104">
    <property type="entry name" value="PKS_dehydratase_sf"/>
</dbReference>
<dbReference type="InterPro" id="IPR009081">
    <property type="entry name" value="PP-bd_ACP"/>
</dbReference>